<dbReference type="SUPFAM" id="SSF54001">
    <property type="entry name" value="Cysteine proteinases"/>
    <property type="match status" value="1"/>
</dbReference>
<dbReference type="Proteomes" id="UP001597469">
    <property type="component" value="Unassembled WGS sequence"/>
</dbReference>
<evidence type="ECO:0000313" key="3">
    <source>
        <dbReference type="EMBL" id="MFD2573875.1"/>
    </source>
</evidence>
<feature type="domain" description="DUF3857" evidence="2">
    <location>
        <begin position="132"/>
        <end position="221"/>
    </location>
</feature>
<gene>
    <name evidence="3" type="ORF">ACFSUS_24780</name>
</gene>
<dbReference type="InterPro" id="IPR002931">
    <property type="entry name" value="Transglutaminase-like"/>
</dbReference>
<dbReference type="RefSeq" id="WP_381526981.1">
    <property type="nucleotide sequence ID" value="NZ_JBHULN010000022.1"/>
</dbReference>
<dbReference type="InterPro" id="IPR024618">
    <property type="entry name" value="DUF3857"/>
</dbReference>
<comment type="caution">
    <text evidence="3">The sequence shown here is derived from an EMBL/GenBank/DDBJ whole genome shotgun (WGS) entry which is preliminary data.</text>
</comment>
<feature type="domain" description="Transglutaminase-like" evidence="1">
    <location>
        <begin position="314"/>
        <end position="395"/>
    </location>
</feature>
<dbReference type="Pfam" id="PF01841">
    <property type="entry name" value="Transglut_core"/>
    <property type="match status" value="1"/>
</dbReference>
<sequence length="675" mass="76698">MFSSRYLPRLLTLIVVCVYVSLSSIYAQKKAEPVPTPDIKFGKVTSDHFNNQTTDSTAEAVVLYDFGQVQFSDGNNDFWMEFTHHVRIQIRKKSAYDRATVELGVRRGKAGQNEFVSNFEGCTYNINGGSVAFDKLDKSGHFTERVSEDYSLEKYTLPNVREGSIIEYQYTVRTPFNVSHNPRTWWFQQNIPVNWSEYRITVPDYFFYKIMQGGYLPLTINQHERSSYPLLSAHPEIGSTAYRFAVKDAPAFRDESYITTDDDYLSKIEFELASYQMPGRATTDFSVTWEALDRTLLMNASFGGQYKRAGFLRETAQSLLSRHKDTLGRVKGAYEFVKKHIKWSSESALWSNNVKKVFDDKKGDAADINLLLIALLREMDIEANPVILSTRSHGRIVEAYALLRKFNYVVAHVSLGGKDVLLDATDPYLQLGMLPTHCLNGSGRLVHANKARFISLAPRERNVEARNATFTLDEEGEVTGTLVHSHGGYSAWSARKQFATDGHTTYLDGVRKKRPSWQIEQAKFEEVDSIGTFNATYALTIPEACGRAGDRLYLRPMLSEAHGSNPFKEKERLYPVDFGVSIDENFLATYTLPAGFTVEELPKPVSMILPNNTGRFNYQVSVINRNQLQVVSRILLRKTQYFAEEYSALQEFFSQIVAKHAEQVVLKRGTVAEKK</sequence>
<evidence type="ECO:0000259" key="2">
    <source>
        <dbReference type="Pfam" id="PF12969"/>
    </source>
</evidence>
<dbReference type="Gene3D" id="2.60.40.3140">
    <property type="match status" value="1"/>
</dbReference>
<keyword evidence="4" id="KW-1185">Reference proteome</keyword>
<dbReference type="Gene3D" id="2.60.120.1130">
    <property type="match status" value="1"/>
</dbReference>
<organism evidence="3 4">
    <name type="scientific">Spirosoma soli</name>
    <dbReference type="NCBI Taxonomy" id="1770529"/>
    <lineage>
        <taxon>Bacteria</taxon>
        <taxon>Pseudomonadati</taxon>
        <taxon>Bacteroidota</taxon>
        <taxon>Cytophagia</taxon>
        <taxon>Cytophagales</taxon>
        <taxon>Cytophagaceae</taxon>
        <taxon>Spirosoma</taxon>
    </lineage>
</organism>
<dbReference type="EMBL" id="JBHULN010000022">
    <property type="protein sequence ID" value="MFD2573875.1"/>
    <property type="molecule type" value="Genomic_DNA"/>
</dbReference>
<accession>A0ABW5MA06</accession>
<protein>
    <submittedName>
        <fullName evidence="3">Transglutaminase domain-containing protein</fullName>
    </submittedName>
</protein>
<proteinExistence type="predicted"/>
<reference evidence="4" key="1">
    <citation type="journal article" date="2019" name="Int. J. Syst. Evol. Microbiol.">
        <title>The Global Catalogue of Microorganisms (GCM) 10K type strain sequencing project: providing services to taxonomists for standard genome sequencing and annotation.</title>
        <authorList>
            <consortium name="The Broad Institute Genomics Platform"/>
            <consortium name="The Broad Institute Genome Sequencing Center for Infectious Disease"/>
            <person name="Wu L."/>
            <person name="Ma J."/>
        </authorList>
    </citation>
    <scope>NUCLEOTIDE SEQUENCE [LARGE SCALE GENOMIC DNA]</scope>
    <source>
        <strain evidence="4">KCTC 42805</strain>
    </source>
</reference>
<name>A0ABW5MA06_9BACT</name>
<evidence type="ECO:0000259" key="1">
    <source>
        <dbReference type="Pfam" id="PF01841"/>
    </source>
</evidence>
<dbReference type="Pfam" id="PF12969">
    <property type="entry name" value="DUF3857"/>
    <property type="match status" value="1"/>
</dbReference>
<dbReference type="Gene3D" id="3.10.620.30">
    <property type="match status" value="1"/>
</dbReference>
<dbReference type="InterPro" id="IPR038765">
    <property type="entry name" value="Papain-like_cys_pep_sf"/>
</dbReference>
<evidence type="ECO:0000313" key="4">
    <source>
        <dbReference type="Proteomes" id="UP001597469"/>
    </source>
</evidence>